<feature type="compositionally biased region" description="Polar residues" evidence="4">
    <location>
        <begin position="874"/>
        <end position="883"/>
    </location>
</feature>
<dbReference type="InterPro" id="IPR027417">
    <property type="entry name" value="P-loop_NTPase"/>
</dbReference>
<dbReference type="PRINTS" id="PR00819">
    <property type="entry name" value="CBXCFQXSUPER"/>
</dbReference>
<dbReference type="FunFam" id="3.40.50.300:FF:000216">
    <property type="entry name" value="Type VII secretion ATPase EccA"/>
    <property type="match status" value="2"/>
</dbReference>
<feature type="domain" description="AAA+ ATPase" evidence="5">
    <location>
        <begin position="344"/>
        <end position="467"/>
    </location>
</feature>
<feature type="region of interest" description="Disordered" evidence="4">
    <location>
        <begin position="1"/>
        <end position="71"/>
    </location>
</feature>
<feature type="domain" description="AAA+ ATPase" evidence="5">
    <location>
        <begin position="622"/>
        <end position="759"/>
    </location>
</feature>
<dbReference type="EMBL" id="KV425572">
    <property type="protein sequence ID" value="KZT25319.1"/>
    <property type="molecule type" value="Genomic_DNA"/>
</dbReference>
<sequence>MTSRSTTPESTTSGSTTPKSTASESTTAEYMSPDLMLSKLEEATPEPTTPQEDQGSVPASQCGKGGKGHWTIPHSAAKQAWERQKILHSDDNDALDDIENMIGQEEVKSQVFRIKDKIDTNIRQRASLTGERFNVCMLGNPGTGKTTVARLYGKFLASVKAVQGSEFMETTGIGKVVFIFAGYQRDMEKFFQHNPGLQGLIPYTLYFHDFSDAELLQMLEEQVRTKWGGEMEVDDEEGEGIRGLWGRVAIRRLGRQRGTRTFANARALANLFSNIAERQANRLSEARRHGEPAKNFVLTKEDIIGPEPTKIRLDAVKKTIQDMFSMVETNYHRELAEKPPHQVSLNRVFLGSPGTGKTTVAQLYGAILAEIGLLSNGEVVVKNPTDFIGGAVGKSGNRTKAILAATVGKVLVIDEAYMLRGGSHGNRNADSFRSAVVDTIVAEVQGVPGEDRCILMLGYREQMEDMFQNTNPGLSRRFAIEDAFNFEDYTDAELMMALDWKLMEQDLTATDKAKTVAIETLSRLRNRPNFGNIGEVDNLLGQAKLRYQSRQAVLPPHERTLDAPFEPDDFDPEWARVETATVRLSNLFEDVVGCDAIVEKLEGWQTMAKRLKARGKDPRNHIPTTFVFKGSPGTGKTTTARKMGEVCYDMGFLSSDEVMECSVSDIIGDHVGHTVQKTRRVFERALGRVLFIDEAYSLSEGSYAREAVDEIVGILTQKRFQGKLIVILAGYEQEMNKLLGINTGLASRFSEELLFPNLSPEQCLEVLQRKLAEEGIQISALEDTRSAEYRDLVSATKNLSGLQSSWGNARDMETLSKRMMAVIFSLPEDSYDSDCDDEEHFTLPTEEALKCLRKMYSERQARIRNVSRRKESAPYSSSTTLQERTVAAPAPALRERTAAPVPLPAIRTAQRTATVSATDARQDGVHRDTPTGAVSRDPGVSDEVWLQLEEDKQVASRKRMTYTEGRIQKKIQNMGVCEMEYKWIKQANGYCCEGGSHFTDNAQLGICS</sequence>
<evidence type="ECO:0000256" key="3">
    <source>
        <dbReference type="ARBA" id="ARBA00022840"/>
    </source>
</evidence>
<keyword evidence="3" id="KW-0067">ATP-binding</keyword>
<dbReference type="Proteomes" id="UP000076761">
    <property type="component" value="Unassembled WGS sequence"/>
</dbReference>
<dbReference type="Gene3D" id="1.10.8.60">
    <property type="match status" value="1"/>
</dbReference>
<evidence type="ECO:0000259" key="5">
    <source>
        <dbReference type="SMART" id="SM00382"/>
    </source>
</evidence>
<dbReference type="SMART" id="SM00382">
    <property type="entry name" value="AAA"/>
    <property type="match status" value="3"/>
</dbReference>
<dbReference type="STRING" id="1314782.A0A165SKZ8"/>
<evidence type="ECO:0000256" key="2">
    <source>
        <dbReference type="ARBA" id="ARBA00022741"/>
    </source>
</evidence>
<organism evidence="6 7">
    <name type="scientific">Neolentinus lepideus HHB14362 ss-1</name>
    <dbReference type="NCBI Taxonomy" id="1314782"/>
    <lineage>
        <taxon>Eukaryota</taxon>
        <taxon>Fungi</taxon>
        <taxon>Dikarya</taxon>
        <taxon>Basidiomycota</taxon>
        <taxon>Agaricomycotina</taxon>
        <taxon>Agaricomycetes</taxon>
        <taxon>Gloeophyllales</taxon>
        <taxon>Gloeophyllaceae</taxon>
        <taxon>Neolentinus</taxon>
    </lineage>
</organism>
<evidence type="ECO:0000313" key="6">
    <source>
        <dbReference type="EMBL" id="KZT25319.1"/>
    </source>
</evidence>
<gene>
    <name evidence="6" type="ORF">NEOLEDRAFT_1169501</name>
</gene>
<keyword evidence="6" id="KW-0378">Hydrolase</keyword>
<proteinExistence type="inferred from homology"/>
<dbReference type="InParanoid" id="A0A165SKZ8"/>
<name>A0A165SKZ8_9AGAM</name>
<feature type="domain" description="AAA+ ATPase" evidence="5">
    <location>
        <begin position="131"/>
        <end position="324"/>
    </location>
</feature>
<feature type="region of interest" description="Disordered" evidence="4">
    <location>
        <begin position="864"/>
        <end position="887"/>
    </location>
</feature>
<dbReference type="GO" id="GO:0016887">
    <property type="term" value="F:ATP hydrolysis activity"/>
    <property type="evidence" value="ECO:0007669"/>
    <property type="project" value="InterPro"/>
</dbReference>
<dbReference type="SUPFAM" id="SSF52540">
    <property type="entry name" value="P-loop containing nucleoside triphosphate hydrolases"/>
    <property type="match status" value="3"/>
</dbReference>
<reference evidence="6 7" key="1">
    <citation type="journal article" date="2016" name="Mol. Biol. Evol.">
        <title>Comparative Genomics of Early-Diverging Mushroom-Forming Fungi Provides Insights into the Origins of Lignocellulose Decay Capabilities.</title>
        <authorList>
            <person name="Nagy L.G."/>
            <person name="Riley R."/>
            <person name="Tritt A."/>
            <person name="Adam C."/>
            <person name="Daum C."/>
            <person name="Floudas D."/>
            <person name="Sun H."/>
            <person name="Yadav J.S."/>
            <person name="Pangilinan J."/>
            <person name="Larsson K.H."/>
            <person name="Matsuura K."/>
            <person name="Barry K."/>
            <person name="Labutti K."/>
            <person name="Kuo R."/>
            <person name="Ohm R.A."/>
            <person name="Bhattacharya S.S."/>
            <person name="Shirouzu T."/>
            <person name="Yoshinaga Y."/>
            <person name="Martin F.M."/>
            <person name="Grigoriev I.V."/>
            <person name="Hibbett D.S."/>
        </authorList>
    </citation>
    <scope>NUCLEOTIDE SEQUENCE [LARGE SCALE GENOMIC DNA]</scope>
    <source>
        <strain evidence="6 7">HHB14362 ss-1</strain>
    </source>
</reference>
<dbReference type="PANTHER" id="PTHR43392">
    <property type="entry name" value="AAA-TYPE ATPASE FAMILY PROTEIN / ANKYRIN REPEAT FAMILY PROTEIN"/>
    <property type="match status" value="1"/>
</dbReference>
<dbReference type="Gene3D" id="3.40.50.300">
    <property type="entry name" value="P-loop containing nucleotide triphosphate hydrolases"/>
    <property type="match status" value="3"/>
</dbReference>
<keyword evidence="7" id="KW-1185">Reference proteome</keyword>
<feature type="region of interest" description="Disordered" evidence="4">
    <location>
        <begin position="911"/>
        <end position="938"/>
    </location>
</feature>
<dbReference type="Pfam" id="PF17866">
    <property type="entry name" value="AAA_lid_6"/>
    <property type="match status" value="2"/>
</dbReference>
<dbReference type="GO" id="GO:0005524">
    <property type="term" value="F:ATP binding"/>
    <property type="evidence" value="ECO:0007669"/>
    <property type="project" value="UniProtKB-KW"/>
</dbReference>
<protein>
    <submittedName>
        <fullName evidence="6">p-loop containing nucleoside triphosphate hydrolase protein</fullName>
    </submittedName>
</protein>
<dbReference type="AlphaFoldDB" id="A0A165SKZ8"/>
<evidence type="ECO:0000313" key="7">
    <source>
        <dbReference type="Proteomes" id="UP000076761"/>
    </source>
</evidence>
<evidence type="ECO:0000256" key="1">
    <source>
        <dbReference type="ARBA" id="ARBA00010378"/>
    </source>
</evidence>
<accession>A0A165SKZ8</accession>
<feature type="compositionally biased region" description="Basic and acidic residues" evidence="4">
    <location>
        <begin position="920"/>
        <end position="929"/>
    </location>
</feature>
<feature type="compositionally biased region" description="Low complexity" evidence="4">
    <location>
        <begin position="1"/>
        <end position="23"/>
    </location>
</feature>
<keyword evidence="2" id="KW-0547">Nucleotide-binding</keyword>
<dbReference type="InterPro" id="IPR000641">
    <property type="entry name" value="CbxX/CfxQ"/>
</dbReference>
<dbReference type="InterPro" id="IPR003593">
    <property type="entry name" value="AAA+_ATPase"/>
</dbReference>
<dbReference type="InterPro" id="IPR050773">
    <property type="entry name" value="CbxX/CfxQ_RuBisCO_ESX"/>
</dbReference>
<dbReference type="FunFam" id="1.10.8.60:FF:000160">
    <property type="entry name" value="WGS project CABT00000000 data, contig 2.55"/>
    <property type="match status" value="1"/>
</dbReference>
<dbReference type="CDD" id="cd00009">
    <property type="entry name" value="AAA"/>
    <property type="match status" value="2"/>
</dbReference>
<dbReference type="PANTHER" id="PTHR43392:SF2">
    <property type="entry name" value="AAA-TYPE ATPASE FAMILY PROTEIN _ ANKYRIN REPEAT FAMILY PROTEIN"/>
    <property type="match status" value="1"/>
</dbReference>
<dbReference type="OrthoDB" id="2423195at2759"/>
<dbReference type="InterPro" id="IPR003959">
    <property type="entry name" value="ATPase_AAA_core"/>
</dbReference>
<dbReference type="Pfam" id="PF00004">
    <property type="entry name" value="AAA"/>
    <property type="match status" value="2"/>
</dbReference>
<comment type="similarity">
    <text evidence="1">Belongs to the CbxX/CfxQ family.</text>
</comment>
<evidence type="ECO:0000256" key="4">
    <source>
        <dbReference type="SAM" id="MobiDB-lite"/>
    </source>
</evidence>
<dbReference type="InterPro" id="IPR041627">
    <property type="entry name" value="AAA_lid_6"/>
</dbReference>